<reference evidence="3" key="1">
    <citation type="submission" date="2022-07" db="EMBL/GenBank/DDBJ databases">
        <authorList>
            <person name="Trinca V."/>
            <person name="Uliana J.V.C."/>
            <person name="Torres T.T."/>
            <person name="Ward R.J."/>
            <person name="Monesi N."/>
        </authorList>
    </citation>
    <scope>NUCLEOTIDE SEQUENCE</scope>
    <source>
        <strain evidence="3">HSMRA1968</strain>
        <tissue evidence="3">Whole embryos</tissue>
    </source>
</reference>
<feature type="region of interest" description="Disordered" evidence="2">
    <location>
        <begin position="329"/>
        <end position="367"/>
    </location>
</feature>
<dbReference type="AlphaFoldDB" id="A0A9Q0RX71"/>
<accession>A0A9Q0RX71</accession>
<evidence type="ECO:0000313" key="4">
    <source>
        <dbReference type="Proteomes" id="UP001151699"/>
    </source>
</evidence>
<dbReference type="PANTHER" id="PTHR22909">
    <property type="entry name" value="GOLGI INTEGRAL MEMBRANE PROTEIN 4"/>
    <property type="match status" value="1"/>
</dbReference>
<sequence>MTARMVRASKSRFFVGLAVLLLTIGFVAIFHSSQQQLDEMRQMEIRCEQQQESLNSQILIIEKSLKSERYDHQQTKTELIRKSKDAKEFQEKTMVESNMKFGSLQQHYKLLKNQHDDFVEECANNKTKCTKEYNGLKDKLKRVTMELNEEIRKKDKEIDSLKIQLKRLQNDKDILILQGNGAADGEEVNKLKYKNYRLEKQIDLYNEHCTWRPDDAIDSFDLQKQQDLIAQQHVKEIDKNFKAQIPVSENLYRIPITIVNHTASSNRMSDTGVGSKRHENGGIINSVENFQIIPKPIIEMNKDVVDIPPKNADERKSSTAINAAKSSVSNNGEMKMPNAPIPTATVGNKLKTSSTTETNKFPVKTKTKPIPEGVVPVPEMVNFMLNKNDELNDKESQNDRYSNVMEEIGLKRSSDKGINDAVVNEADNGAHEVLDNNDFLVDDRNHKDHLQEVLEDKNLNMNNAAEDDTNNSFDKGLSLGKMNGDADLIVHKDSKSNQNSKLLNELDADQGKVAEYHDDDLHLEQAEEEGDDDEYRNPQAMKQDPAVRN</sequence>
<dbReference type="InterPro" id="IPR042336">
    <property type="entry name" value="GOLIM4"/>
</dbReference>
<dbReference type="OrthoDB" id="7782361at2759"/>
<gene>
    <name evidence="3" type="primary">GOLIM4</name>
    <name evidence="3" type="ORF">Bhyg_14219</name>
</gene>
<feature type="compositionally biased region" description="Polar residues" evidence="2">
    <location>
        <begin position="350"/>
        <end position="359"/>
    </location>
</feature>
<feature type="compositionally biased region" description="Basic and acidic residues" evidence="2">
    <location>
        <begin position="509"/>
        <end position="525"/>
    </location>
</feature>
<name>A0A9Q0RX71_9DIPT</name>
<dbReference type="PANTHER" id="PTHR22909:SF24">
    <property type="entry name" value="GOLGI INTEGRAL MEMBRANE PROTEIN 4-RELATED"/>
    <property type="match status" value="1"/>
</dbReference>
<feature type="coiled-coil region" evidence="1">
    <location>
        <begin position="133"/>
        <end position="178"/>
    </location>
</feature>
<organism evidence="3 4">
    <name type="scientific">Pseudolycoriella hygida</name>
    <dbReference type="NCBI Taxonomy" id="35572"/>
    <lineage>
        <taxon>Eukaryota</taxon>
        <taxon>Metazoa</taxon>
        <taxon>Ecdysozoa</taxon>
        <taxon>Arthropoda</taxon>
        <taxon>Hexapoda</taxon>
        <taxon>Insecta</taxon>
        <taxon>Pterygota</taxon>
        <taxon>Neoptera</taxon>
        <taxon>Endopterygota</taxon>
        <taxon>Diptera</taxon>
        <taxon>Nematocera</taxon>
        <taxon>Sciaroidea</taxon>
        <taxon>Sciaridae</taxon>
        <taxon>Pseudolycoriella</taxon>
    </lineage>
</organism>
<proteinExistence type="predicted"/>
<dbReference type="EMBL" id="WJQU01000004">
    <property type="protein sequence ID" value="KAJ6635633.1"/>
    <property type="molecule type" value="Genomic_DNA"/>
</dbReference>
<feature type="region of interest" description="Disordered" evidence="2">
    <location>
        <begin position="505"/>
        <end position="549"/>
    </location>
</feature>
<evidence type="ECO:0000256" key="2">
    <source>
        <dbReference type="SAM" id="MobiDB-lite"/>
    </source>
</evidence>
<evidence type="ECO:0000256" key="1">
    <source>
        <dbReference type="SAM" id="Coils"/>
    </source>
</evidence>
<keyword evidence="1" id="KW-0175">Coiled coil</keyword>
<comment type="caution">
    <text evidence="3">The sequence shown here is derived from an EMBL/GenBank/DDBJ whole genome shotgun (WGS) entry which is preliminary data.</text>
</comment>
<evidence type="ECO:0000313" key="3">
    <source>
        <dbReference type="EMBL" id="KAJ6635633.1"/>
    </source>
</evidence>
<dbReference type="GO" id="GO:0000139">
    <property type="term" value="C:Golgi membrane"/>
    <property type="evidence" value="ECO:0007669"/>
    <property type="project" value="InterPro"/>
</dbReference>
<protein>
    <submittedName>
        <fullName evidence="3">Golgi integral membrane protein 4</fullName>
    </submittedName>
</protein>
<keyword evidence="4" id="KW-1185">Reference proteome</keyword>
<dbReference type="Proteomes" id="UP001151699">
    <property type="component" value="Chromosome C"/>
</dbReference>